<evidence type="ECO:0000313" key="5">
    <source>
        <dbReference type="EMBL" id="CZR63397.1"/>
    </source>
</evidence>
<evidence type="ECO:0000256" key="2">
    <source>
        <dbReference type="ARBA" id="ARBA00006181"/>
    </source>
</evidence>
<dbReference type="InterPro" id="IPR023534">
    <property type="entry name" value="Rof/RNase_P-like"/>
</dbReference>
<accession>A0A1L7XEL4</accession>
<evidence type="ECO:0000256" key="4">
    <source>
        <dbReference type="SAM" id="MobiDB-lite"/>
    </source>
</evidence>
<feature type="region of interest" description="Disordered" evidence="4">
    <location>
        <begin position="188"/>
        <end position="215"/>
    </location>
</feature>
<keyword evidence="3" id="KW-0539">Nucleus</keyword>
<dbReference type="Gene3D" id="2.30.30.210">
    <property type="entry name" value="Ribonuclease P/MRP, subunit p29"/>
    <property type="match status" value="1"/>
</dbReference>
<dbReference type="GO" id="GO:0030677">
    <property type="term" value="C:ribonuclease P complex"/>
    <property type="evidence" value="ECO:0007669"/>
    <property type="project" value="InterPro"/>
</dbReference>
<keyword evidence="3" id="KW-0819">tRNA processing</keyword>
<sequence length="247" mass="27976">MSKPTTSSDPNLALSFLHRAHSPDTASRIYTEKIKNRSLHLKPTEPNPQLQRRAARLRAVADRKKKQKPRPLSARQKRSLCLYDIPKENQKYSLYEGLHKLWIGYMQEILFDGDGERCLGQGEAAKLCAADFHGAEVEVVRSRCVSRVGVKGVVVRDSKGLFVVVTKGDKVKSIPKEGTVFRVRVPRPKKEEPKEVNGGDGRVEDGAEKEETGNTRDVVFELHGNQFQYRATDRANRKFKTHFLPDL</sequence>
<gene>
    <name evidence="5" type="ORF">PAC_13294</name>
</gene>
<dbReference type="AlphaFoldDB" id="A0A1L7XEL4"/>
<dbReference type="InterPro" id="IPR036980">
    <property type="entry name" value="RNase_P/MRP_Rpp29_sf"/>
</dbReference>
<evidence type="ECO:0000256" key="1">
    <source>
        <dbReference type="ARBA" id="ARBA00004123"/>
    </source>
</evidence>
<protein>
    <recommendedName>
        <fullName evidence="3">Ribonuclease P protein subunit</fullName>
    </recommendedName>
</protein>
<dbReference type="InterPro" id="IPR016848">
    <property type="entry name" value="RNase_P/MRP_Rpp29-subunit"/>
</dbReference>
<proteinExistence type="inferred from homology"/>
<dbReference type="Proteomes" id="UP000184330">
    <property type="component" value="Unassembled WGS sequence"/>
</dbReference>
<dbReference type="Pfam" id="PF01868">
    <property type="entry name" value="RNase_P-MRP_p29"/>
    <property type="match status" value="1"/>
</dbReference>
<dbReference type="GO" id="GO:0006364">
    <property type="term" value="P:rRNA processing"/>
    <property type="evidence" value="ECO:0007669"/>
    <property type="project" value="TreeGrafter"/>
</dbReference>
<dbReference type="PANTHER" id="PTHR13348:SF0">
    <property type="entry name" value="RIBONUCLEASE P PROTEIN SUBUNIT P29"/>
    <property type="match status" value="1"/>
</dbReference>
<keyword evidence="6" id="KW-1185">Reference proteome</keyword>
<dbReference type="GO" id="GO:0000172">
    <property type="term" value="C:ribonuclease MRP complex"/>
    <property type="evidence" value="ECO:0007669"/>
    <property type="project" value="InterPro"/>
</dbReference>
<dbReference type="InterPro" id="IPR002730">
    <property type="entry name" value="Rpp29/RNP1"/>
</dbReference>
<dbReference type="SUPFAM" id="SSF101744">
    <property type="entry name" value="Rof/RNase P subunit-like"/>
    <property type="match status" value="1"/>
</dbReference>
<evidence type="ECO:0000256" key="3">
    <source>
        <dbReference type="PIRNR" id="PIRNR027081"/>
    </source>
</evidence>
<dbReference type="GO" id="GO:0001682">
    <property type="term" value="P:tRNA 5'-leader removal"/>
    <property type="evidence" value="ECO:0007669"/>
    <property type="project" value="InterPro"/>
</dbReference>
<comment type="similarity">
    <text evidence="2">Belongs to the eukaryotic/archaeal RNase P protein component 1 family.</text>
</comment>
<dbReference type="EMBL" id="FJOG01000023">
    <property type="protein sequence ID" value="CZR63397.1"/>
    <property type="molecule type" value="Genomic_DNA"/>
</dbReference>
<evidence type="ECO:0000313" key="6">
    <source>
        <dbReference type="Proteomes" id="UP000184330"/>
    </source>
</evidence>
<organism evidence="5 6">
    <name type="scientific">Phialocephala subalpina</name>
    <dbReference type="NCBI Taxonomy" id="576137"/>
    <lineage>
        <taxon>Eukaryota</taxon>
        <taxon>Fungi</taxon>
        <taxon>Dikarya</taxon>
        <taxon>Ascomycota</taxon>
        <taxon>Pezizomycotina</taxon>
        <taxon>Leotiomycetes</taxon>
        <taxon>Helotiales</taxon>
        <taxon>Mollisiaceae</taxon>
        <taxon>Phialocephala</taxon>
        <taxon>Phialocephala fortinii species complex</taxon>
    </lineage>
</organism>
<dbReference type="GO" id="GO:0033204">
    <property type="term" value="F:ribonuclease P RNA binding"/>
    <property type="evidence" value="ECO:0007669"/>
    <property type="project" value="InterPro"/>
</dbReference>
<dbReference type="PIRSF" id="PIRSF027081">
    <property type="entry name" value="RNase_P/MRP_p29_subunit"/>
    <property type="match status" value="1"/>
</dbReference>
<dbReference type="SMART" id="SM00538">
    <property type="entry name" value="POP4"/>
    <property type="match status" value="1"/>
</dbReference>
<dbReference type="GO" id="GO:0005634">
    <property type="term" value="C:nucleus"/>
    <property type="evidence" value="ECO:0007669"/>
    <property type="project" value="UniProtKB-SubCell"/>
</dbReference>
<reference evidence="5 6" key="1">
    <citation type="submission" date="2016-03" db="EMBL/GenBank/DDBJ databases">
        <authorList>
            <person name="Ploux O."/>
        </authorList>
    </citation>
    <scope>NUCLEOTIDE SEQUENCE [LARGE SCALE GENOMIC DNA]</scope>
    <source>
        <strain evidence="5 6">UAMH 11012</strain>
    </source>
</reference>
<dbReference type="PANTHER" id="PTHR13348">
    <property type="entry name" value="RIBONUCLEASE P SUBUNIT P29"/>
    <property type="match status" value="1"/>
</dbReference>
<dbReference type="STRING" id="576137.A0A1L7XEL4"/>
<name>A0A1L7XEL4_9HELO</name>
<dbReference type="OrthoDB" id="124041at2759"/>
<comment type="subcellular location">
    <subcellularLocation>
        <location evidence="1">Nucleus</location>
    </subcellularLocation>
</comment>